<evidence type="ECO:0000259" key="19">
    <source>
        <dbReference type="Pfam" id="PF00361"/>
    </source>
</evidence>
<evidence type="ECO:0000256" key="2">
    <source>
        <dbReference type="ARBA" id="ARBA00004448"/>
    </source>
</evidence>
<keyword evidence="8" id="KW-0999">Mitochondrion inner membrane</keyword>
<dbReference type="InterPro" id="IPR010934">
    <property type="entry name" value="NADH_DH_su5_C"/>
</dbReference>
<feature type="transmembrane region" description="Helical" evidence="18">
    <location>
        <begin position="393"/>
        <end position="412"/>
    </location>
</feature>
<keyword evidence="12" id="KW-0520">NAD</keyword>
<feature type="transmembrane region" description="Helical" evidence="18">
    <location>
        <begin position="300"/>
        <end position="317"/>
    </location>
</feature>
<feature type="transmembrane region" description="Helical" evidence="18">
    <location>
        <begin position="210"/>
        <end position="230"/>
    </location>
</feature>
<dbReference type="Pfam" id="PF06455">
    <property type="entry name" value="NADH5_C"/>
    <property type="match status" value="1"/>
</dbReference>
<evidence type="ECO:0000256" key="3">
    <source>
        <dbReference type="ARBA" id="ARBA00012944"/>
    </source>
</evidence>
<feature type="transmembrane region" description="Helical" evidence="18">
    <location>
        <begin position="273"/>
        <end position="293"/>
    </location>
</feature>
<proteinExistence type="predicted"/>
<feature type="transmembrane region" description="Helical" evidence="18">
    <location>
        <begin position="242"/>
        <end position="261"/>
    </location>
</feature>
<dbReference type="GO" id="GO:0042773">
    <property type="term" value="P:ATP synthesis coupled electron transport"/>
    <property type="evidence" value="ECO:0007669"/>
    <property type="project" value="InterPro"/>
</dbReference>
<keyword evidence="5" id="KW-0813">Transport</keyword>
<feature type="domain" description="NADH:quinone oxidoreductase/Mrp antiporter transmembrane" evidence="19">
    <location>
        <begin position="106"/>
        <end position="384"/>
    </location>
</feature>
<keyword evidence="14 21" id="KW-0496">Mitochondrion</keyword>
<sequence length="560" mass="67108">MLFSLNIFFFFFFFFFFFWVGGIYFYLYDLIFVFDYVFFSFNSCFFSFLFLFDWMSMIFMSLIFLISGCVLIYSLDYMSGELNFIRFFFLVFLFIISMVFLIIMPDIICLLLGWDGLGLVSYCLIIYYQNKSSLFSGYLTLFINRLGDIFLIFGVCWCFNFGCWHYFYFIFNSFGLDNFYVFFFIFLSCLVSSAQIPFSSWLPAAMSAPTPVSSLVHSSTLVTAGVYLLIRFNYFVCDFFSFYLMFISLMTIFISGLSALYENDLSKIVAFSTLSQLGFMFFCLSLGCYYLCFIHLLIHAVFKSLLFLCSGFFIHSFRGFQDIRFMGNLVYQSPFISSCFFVSLISMCGFPFFSGFYSSDFILEVFILSDVGFFFFFFFSLFLTVIYSLRLCYYLFFGGCFFFSYLCFYESFYMSFSCFILFIFSIFIGSLFFWFFDNLFILIFDFYFKFIPLFILFISFFFFLNLFFYINSFYFNYFLFFFGSMWFLPFFSSSFFSSSFFVLGGYLFNLVELGWSEYLTSVYLLSFIRLLSSFFNYFSLNSFKIYFLSFFFFFFFVMFY</sequence>
<keyword evidence="6" id="KW-0679">Respiratory chain</keyword>
<feature type="transmembrane region" description="Helical" evidence="18">
    <location>
        <begin position="149"/>
        <end position="167"/>
    </location>
</feature>
<accession>A0A3G1RJA8</accession>
<evidence type="ECO:0000256" key="4">
    <source>
        <dbReference type="ARBA" id="ARBA00021096"/>
    </source>
</evidence>
<dbReference type="InterPro" id="IPR003945">
    <property type="entry name" value="NU5C-like"/>
</dbReference>
<feature type="transmembrane region" description="Helical" evidence="18">
    <location>
        <begin position="179"/>
        <end position="198"/>
    </location>
</feature>
<feature type="transmembrane region" description="Helical" evidence="18">
    <location>
        <begin position="419"/>
        <end position="444"/>
    </location>
</feature>
<evidence type="ECO:0000256" key="1">
    <source>
        <dbReference type="ARBA" id="ARBA00003257"/>
    </source>
</evidence>
<keyword evidence="7 18" id="KW-0812">Transmembrane</keyword>
<comment type="function">
    <text evidence="1">Core subunit of the mitochondrial membrane respiratory chain NADH dehydrogenase (Complex I) that is believed to belong to the minimal assembly required for catalysis. Complex I functions in the transfer of electrons from NADH to the respiratory chain. The immediate electron acceptor for the enzyme is believed to be ubiquinone.</text>
</comment>
<keyword evidence="15 18" id="KW-0472">Membrane</keyword>
<evidence type="ECO:0000256" key="6">
    <source>
        <dbReference type="ARBA" id="ARBA00022660"/>
    </source>
</evidence>
<evidence type="ECO:0000313" key="21">
    <source>
        <dbReference type="EMBL" id="AWX92099.1"/>
    </source>
</evidence>
<feature type="transmembrane region" description="Helical" evidence="18">
    <location>
        <begin position="477"/>
        <end position="507"/>
    </location>
</feature>
<dbReference type="InterPro" id="IPR001750">
    <property type="entry name" value="ND/Mrp_TM"/>
</dbReference>
<feature type="transmembrane region" description="Helical" evidence="18">
    <location>
        <begin position="84"/>
        <end position="103"/>
    </location>
</feature>
<dbReference type="Pfam" id="PF00361">
    <property type="entry name" value="Proton_antipo_M"/>
    <property type="match status" value="1"/>
</dbReference>
<feature type="domain" description="NADH dehydrogenase subunit 5 C-terminal" evidence="20">
    <location>
        <begin position="387"/>
        <end position="559"/>
    </location>
</feature>
<dbReference type="GO" id="GO:0015990">
    <property type="term" value="P:electron transport coupled proton transport"/>
    <property type="evidence" value="ECO:0007669"/>
    <property type="project" value="TreeGrafter"/>
</dbReference>
<evidence type="ECO:0000256" key="5">
    <source>
        <dbReference type="ARBA" id="ARBA00022448"/>
    </source>
</evidence>
<evidence type="ECO:0000256" key="17">
    <source>
        <dbReference type="ARBA" id="ARBA00049551"/>
    </source>
</evidence>
<keyword evidence="10" id="KW-0249">Electron transport</keyword>
<evidence type="ECO:0000256" key="7">
    <source>
        <dbReference type="ARBA" id="ARBA00022692"/>
    </source>
</evidence>
<gene>
    <name evidence="21" type="primary">nad5</name>
</gene>
<dbReference type="GO" id="GO:0005743">
    <property type="term" value="C:mitochondrial inner membrane"/>
    <property type="evidence" value="ECO:0007669"/>
    <property type="project" value="UniProtKB-SubCell"/>
</dbReference>
<reference evidence="21" key="1">
    <citation type="journal article" date="2018" name="J. Insect Sci.">
        <title>The Complete Mitochondrial Genome of Ugyops sp. (Hemiptera: Delphacidae).</title>
        <authorList>
            <person name="Yu F."/>
            <person name="Liang A.P."/>
        </authorList>
    </citation>
    <scope>NUCLEOTIDE SEQUENCE</scope>
</reference>
<feature type="transmembrane region" description="Helical" evidence="18">
    <location>
        <begin position="543"/>
        <end position="559"/>
    </location>
</feature>
<evidence type="ECO:0000256" key="11">
    <source>
        <dbReference type="ARBA" id="ARBA00022989"/>
    </source>
</evidence>
<evidence type="ECO:0000256" key="13">
    <source>
        <dbReference type="ARBA" id="ARBA00023075"/>
    </source>
</evidence>
<feature type="transmembrane region" description="Helical" evidence="18">
    <location>
        <begin position="59"/>
        <end position="78"/>
    </location>
</feature>
<feature type="transmembrane region" description="Helical" evidence="18">
    <location>
        <begin position="365"/>
        <end position="387"/>
    </location>
</feature>
<feature type="transmembrane region" description="Helical" evidence="18">
    <location>
        <begin position="450"/>
        <end position="470"/>
    </location>
</feature>
<feature type="transmembrane region" description="Helical" evidence="18">
    <location>
        <begin position="33"/>
        <end position="52"/>
    </location>
</feature>
<dbReference type="PANTHER" id="PTHR42829">
    <property type="entry name" value="NADH-UBIQUINONE OXIDOREDUCTASE CHAIN 5"/>
    <property type="match status" value="1"/>
</dbReference>
<evidence type="ECO:0000256" key="8">
    <source>
        <dbReference type="ARBA" id="ARBA00022792"/>
    </source>
</evidence>
<protein>
    <recommendedName>
        <fullName evidence="4">NADH-ubiquinone oxidoreductase chain 5</fullName>
        <ecNumber evidence="3">7.1.1.2</ecNumber>
    </recommendedName>
    <alternativeName>
        <fullName evidence="16">NADH dehydrogenase subunit 5</fullName>
    </alternativeName>
</protein>
<dbReference type="EMBL" id="MH352481">
    <property type="protein sequence ID" value="AWX92099.1"/>
    <property type="molecule type" value="Genomic_DNA"/>
</dbReference>
<comment type="catalytic activity">
    <reaction evidence="17">
        <text>a ubiquinone + NADH + 5 H(+)(in) = a ubiquinol + NAD(+) + 4 H(+)(out)</text>
        <dbReference type="Rhea" id="RHEA:29091"/>
        <dbReference type="Rhea" id="RHEA-COMP:9565"/>
        <dbReference type="Rhea" id="RHEA-COMP:9566"/>
        <dbReference type="ChEBI" id="CHEBI:15378"/>
        <dbReference type="ChEBI" id="CHEBI:16389"/>
        <dbReference type="ChEBI" id="CHEBI:17976"/>
        <dbReference type="ChEBI" id="CHEBI:57540"/>
        <dbReference type="ChEBI" id="CHEBI:57945"/>
        <dbReference type="EC" id="7.1.1.2"/>
    </reaction>
</comment>
<evidence type="ECO:0000256" key="15">
    <source>
        <dbReference type="ARBA" id="ARBA00023136"/>
    </source>
</evidence>
<name>A0A3G1RJA8_9HEMI</name>
<dbReference type="AlphaFoldDB" id="A0A3G1RJA8"/>
<evidence type="ECO:0000256" key="18">
    <source>
        <dbReference type="SAM" id="Phobius"/>
    </source>
</evidence>
<keyword evidence="11 18" id="KW-1133">Transmembrane helix</keyword>
<evidence type="ECO:0000256" key="12">
    <source>
        <dbReference type="ARBA" id="ARBA00023027"/>
    </source>
</evidence>
<evidence type="ECO:0000256" key="14">
    <source>
        <dbReference type="ARBA" id="ARBA00023128"/>
    </source>
</evidence>
<evidence type="ECO:0000256" key="16">
    <source>
        <dbReference type="ARBA" id="ARBA00031027"/>
    </source>
</evidence>
<dbReference type="EC" id="7.1.1.2" evidence="3"/>
<keyword evidence="13" id="KW-0830">Ubiquinone</keyword>
<feature type="transmembrane region" description="Helical" evidence="18">
    <location>
        <begin position="110"/>
        <end position="129"/>
    </location>
</feature>
<organism evidence="21">
    <name type="scientific">Ugyops sp. APL-2018</name>
    <dbReference type="NCBI Taxonomy" id="2250388"/>
    <lineage>
        <taxon>Eukaryota</taxon>
        <taxon>Metazoa</taxon>
        <taxon>Ecdysozoa</taxon>
        <taxon>Arthropoda</taxon>
        <taxon>Hexapoda</taxon>
        <taxon>Insecta</taxon>
        <taxon>Pterygota</taxon>
        <taxon>Neoptera</taxon>
        <taxon>Paraneoptera</taxon>
        <taxon>Hemiptera</taxon>
        <taxon>Auchenorrhyncha</taxon>
        <taxon>Fulgoroidea</taxon>
        <taxon>Delphacidae</taxon>
        <taxon>Asiracinae</taxon>
        <taxon>Ugyops</taxon>
    </lineage>
</organism>
<dbReference type="GO" id="GO:0003954">
    <property type="term" value="F:NADH dehydrogenase activity"/>
    <property type="evidence" value="ECO:0007669"/>
    <property type="project" value="TreeGrafter"/>
</dbReference>
<geneLocation type="mitochondrion" evidence="21"/>
<evidence type="ECO:0000256" key="9">
    <source>
        <dbReference type="ARBA" id="ARBA00022967"/>
    </source>
</evidence>
<feature type="transmembrane region" description="Helical" evidence="18">
    <location>
        <begin position="329"/>
        <end position="353"/>
    </location>
</feature>
<dbReference type="GO" id="GO:0008137">
    <property type="term" value="F:NADH dehydrogenase (ubiquinone) activity"/>
    <property type="evidence" value="ECO:0007669"/>
    <property type="project" value="UniProtKB-EC"/>
</dbReference>
<feature type="transmembrane region" description="Helical" evidence="18">
    <location>
        <begin position="7"/>
        <end position="27"/>
    </location>
</feature>
<evidence type="ECO:0000259" key="20">
    <source>
        <dbReference type="Pfam" id="PF06455"/>
    </source>
</evidence>
<evidence type="ECO:0000256" key="10">
    <source>
        <dbReference type="ARBA" id="ARBA00022982"/>
    </source>
</evidence>
<comment type="subcellular location">
    <subcellularLocation>
        <location evidence="2">Mitochondrion inner membrane</location>
        <topology evidence="2">Multi-pass membrane protein</topology>
    </subcellularLocation>
</comment>
<feature type="transmembrane region" description="Helical" evidence="18">
    <location>
        <begin position="513"/>
        <end position="531"/>
    </location>
</feature>
<dbReference type="PRINTS" id="PR01434">
    <property type="entry name" value="NADHDHGNASE5"/>
</dbReference>
<keyword evidence="9" id="KW-1278">Translocase</keyword>
<dbReference type="PANTHER" id="PTHR42829:SF2">
    <property type="entry name" value="NADH-UBIQUINONE OXIDOREDUCTASE CHAIN 5"/>
    <property type="match status" value="1"/>
</dbReference>